<evidence type="ECO:0000256" key="1">
    <source>
        <dbReference type="SAM" id="Phobius"/>
    </source>
</evidence>
<protein>
    <submittedName>
        <fullName evidence="2">Uncharacterized protein</fullName>
    </submittedName>
</protein>
<keyword evidence="1" id="KW-1133">Transmembrane helix</keyword>
<keyword evidence="3" id="KW-1185">Reference proteome</keyword>
<sequence>MILEGLSNAEKKKKKNFGVIVVLQTFSLRVTFNQELPSAYVAIEWGEGLFVTGLNLSFNLFYIYIYISYPFLKKKKKKKT</sequence>
<comment type="caution">
    <text evidence="2">The sequence shown here is derived from an EMBL/GenBank/DDBJ whole genome shotgun (WGS) entry which is preliminary data.</text>
</comment>
<evidence type="ECO:0000313" key="3">
    <source>
        <dbReference type="Proteomes" id="UP000886653"/>
    </source>
</evidence>
<keyword evidence="1" id="KW-0812">Transmembrane</keyword>
<gene>
    <name evidence="2" type="ORF">CROQUDRAFT_566580</name>
</gene>
<organism evidence="2 3">
    <name type="scientific">Cronartium quercuum f. sp. fusiforme G11</name>
    <dbReference type="NCBI Taxonomy" id="708437"/>
    <lineage>
        <taxon>Eukaryota</taxon>
        <taxon>Fungi</taxon>
        <taxon>Dikarya</taxon>
        <taxon>Basidiomycota</taxon>
        <taxon>Pucciniomycotina</taxon>
        <taxon>Pucciniomycetes</taxon>
        <taxon>Pucciniales</taxon>
        <taxon>Coleosporiaceae</taxon>
        <taxon>Cronartium</taxon>
    </lineage>
</organism>
<reference evidence="2" key="1">
    <citation type="submission" date="2013-11" db="EMBL/GenBank/DDBJ databases">
        <title>Genome sequence of the fusiform rust pathogen reveals effectors for host alternation and coevolution with pine.</title>
        <authorList>
            <consortium name="DOE Joint Genome Institute"/>
            <person name="Smith K."/>
            <person name="Pendleton A."/>
            <person name="Kubisiak T."/>
            <person name="Anderson C."/>
            <person name="Salamov A."/>
            <person name="Aerts A."/>
            <person name="Riley R."/>
            <person name="Clum A."/>
            <person name="Lindquist E."/>
            <person name="Ence D."/>
            <person name="Campbell M."/>
            <person name="Kronenberg Z."/>
            <person name="Feau N."/>
            <person name="Dhillon B."/>
            <person name="Hamelin R."/>
            <person name="Burleigh J."/>
            <person name="Smith J."/>
            <person name="Yandell M."/>
            <person name="Nelson C."/>
            <person name="Grigoriev I."/>
            <person name="Davis J."/>
        </authorList>
    </citation>
    <scope>NUCLEOTIDE SEQUENCE</scope>
    <source>
        <strain evidence="2">G11</strain>
    </source>
</reference>
<name>A0A9P6TBB1_9BASI</name>
<evidence type="ECO:0000313" key="2">
    <source>
        <dbReference type="EMBL" id="KAG0145509.1"/>
    </source>
</evidence>
<dbReference type="Proteomes" id="UP000886653">
    <property type="component" value="Unassembled WGS sequence"/>
</dbReference>
<accession>A0A9P6TBB1</accession>
<keyword evidence="1" id="KW-0472">Membrane</keyword>
<proteinExistence type="predicted"/>
<dbReference type="AlphaFoldDB" id="A0A9P6TBB1"/>
<feature type="transmembrane region" description="Helical" evidence="1">
    <location>
        <begin position="49"/>
        <end position="72"/>
    </location>
</feature>
<dbReference type="EMBL" id="MU167275">
    <property type="protein sequence ID" value="KAG0145509.1"/>
    <property type="molecule type" value="Genomic_DNA"/>
</dbReference>